<evidence type="ECO:0000259" key="5">
    <source>
        <dbReference type="PROSITE" id="PS50931"/>
    </source>
</evidence>
<evidence type="ECO:0000313" key="6">
    <source>
        <dbReference type="EMBL" id="SEU03640.1"/>
    </source>
</evidence>
<dbReference type="PRINTS" id="PR00039">
    <property type="entry name" value="HTHLYSR"/>
</dbReference>
<feature type="domain" description="HTH lysR-type" evidence="5">
    <location>
        <begin position="1"/>
        <end position="58"/>
    </location>
</feature>
<dbReference type="FunFam" id="1.10.10.10:FF:000001">
    <property type="entry name" value="LysR family transcriptional regulator"/>
    <property type="match status" value="1"/>
</dbReference>
<dbReference type="STRING" id="460384.SAMN05216313_12589"/>
<evidence type="ECO:0000256" key="1">
    <source>
        <dbReference type="ARBA" id="ARBA00009437"/>
    </source>
</evidence>
<dbReference type="InterPro" id="IPR036390">
    <property type="entry name" value="WH_DNA-bd_sf"/>
</dbReference>
<dbReference type="Gene3D" id="3.40.190.290">
    <property type="match status" value="1"/>
</dbReference>
<dbReference type="Proteomes" id="UP000198508">
    <property type="component" value="Unassembled WGS sequence"/>
</dbReference>
<keyword evidence="7" id="KW-1185">Reference proteome</keyword>
<keyword evidence="3 6" id="KW-0238">DNA-binding</keyword>
<reference evidence="7" key="1">
    <citation type="submission" date="2016-10" db="EMBL/GenBank/DDBJ databases">
        <authorList>
            <person name="Varghese N."/>
            <person name="Submissions S."/>
        </authorList>
    </citation>
    <scope>NUCLEOTIDE SEQUENCE [LARGE SCALE GENOMIC DNA]</scope>
    <source>
        <strain evidence="7">NLAE-zl-G277</strain>
    </source>
</reference>
<gene>
    <name evidence="6" type="ORF">SAMN05216313_12589</name>
</gene>
<dbReference type="GeneID" id="93277572"/>
<dbReference type="AlphaFoldDB" id="A0A1I0J1K8"/>
<dbReference type="Pfam" id="PF00126">
    <property type="entry name" value="HTH_1"/>
    <property type="match status" value="1"/>
</dbReference>
<dbReference type="PROSITE" id="PS50931">
    <property type="entry name" value="HTH_LYSR"/>
    <property type="match status" value="1"/>
</dbReference>
<sequence>MEFREIVTFMEVAQLKSFSRAAEKLGYSQAAVTIQIKHLEQELGARLFDRIGKQVTLTHQGLVFTEHAGRLITDMARARTALSEPSELSGRLCIGTIESICATIFPDLLKEYHRLYPRVSVSIVTGSPDKLLDMMNCNALDIVYFLDKKMYDPKWVKALEVPDRVIFVTSADSPLANASISLEEMIRQPLILTEKDASYRLLLEQHLASLELDIHPFLEIGNTEFIVRLLRDNQGVSFLPEFTVRQDIENGRLVPVHVPGFTMRIWKQIVYHKDKWVSREMEAFLLLAAQSEPHG</sequence>
<keyword evidence="2" id="KW-0805">Transcription regulation</keyword>
<dbReference type="InterPro" id="IPR036388">
    <property type="entry name" value="WH-like_DNA-bd_sf"/>
</dbReference>
<dbReference type="SUPFAM" id="SSF46785">
    <property type="entry name" value="Winged helix' DNA-binding domain"/>
    <property type="match status" value="1"/>
</dbReference>
<dbReference type="CDD" id="cd05466">
    <property type="entry name" value="PBP2_LTTR_substrate"/>
    <property type="match status" value="1"/>
</dbReference>
<dbReference type="EMBL" id="FOIM01000025">
    <property type="protein sequence ID" value="SEU03640.1"/>
    <property type="molecule type" value="Genomic_DNA"/>
</dbReference>
<dbReference type="PANTHER" id="PTHR30126">
    <property type="entry name" value="HTH-TYPE TRANSCRIPTIONAL REGULATOR"/>
    <property type="match status" value="1"/>
</dbReference>
<keyword evidence="4" id="KW-0804">Transcription</keyword>
<dbReference type="GO" id="GO:0000976">
    <property type="term" value="F:transcription cis-regulatory region binding"/>
    <property type="evidence" value="ECO:0007669"/>
    <property type="project" value="TreeGrafter"/>
</dbReference>
<dbReference type="InterPro" id="IPR005119">
    <property type="entry name" value="LysR_subst-bd"/>
</dbReference>
<proteinExistence type="inferred from homology"/>
<dbReference type="InterPro" id="IPR000847">
    <property type="entry name" value="LysR_HTH_N"/>
</dbReference>
<evidence type="ECO:0000256" key="2">
    <source>
        <dbReference type="ARBA" id="ARBA00023015"/>
    </source>
</evidence>
<dbReference type="PANTHER" id="PTHR30126:SF40">
    <property type="entry name" value="HTH-TYPE TRANSCRIPTIONAL REGULATOR GLTR"/>
    <property type="match status" value="1"/>
</dbReference>
<evidence type="ECO:0000256" key="3">
    <source>
        <dbReference type="ARBA" id="ARBA00023125"/>
    </source>
</evidence>
<dbReference type="GO" id="GO:0003700">
    <property type="term" value="F:DNA-binding transcription factor activity"/>
    <property type="evidence" value="ECO:0007669"/>
    <property type="project" value="InterPro"/>
</dbReference>
<dbReference type="RefSeq" id="WP_092368191.1">
    <property type="nucleotide sequence ID" value="NZ_DAINWJ010000203.1"/>
</dbReference>
<comment type="similarity">
    <text evidence="1">Belongs to the LysR transcriptional regulatory family.</text>
</comment>
<evidence type="ECO:0000313" key="7">
    <source>
        <dbReference type="Proteomes" id="UP000198508"/>
    </source>
</evidence>
<dbReference type="Gene3D" id="1.10.10.10">
    <property type="entry name" value="Winged helix-like DNA-binding domain superfamily/Winged helix DNA-binding domain"/>
    <property type="match status" value="1"/>
</dbReference>
<protein>
    <submittedName>
        <fullName evidence="6">DNA-binding transcriptional regulator, LysR family</fullName>
    </submittedName>
</protein>
<evidence type="ECO:0000256" key="4">
    <source>
        <dbReference type="ARBA" id="ARBA00023163"/>
    </source>
</evidence>
<name>A0A1I0J1K8_9FIRM</name>
<organism evidence="6 7">
    <name type="scientific">Enterocloster lavalensis</name>
    <dbReference type="NCBI Taxonomy" id="460384"/>
    <lineage>
        <taxon>Bacteria</taxon>
        <taxon>Bacillati</taxon>
        <taxon>Bacillota</taxon>
        <taxon>Clostridia</taxon>
        <taxon>Lachnospirales</taxon>
        <taxon>Lachnospiraceae</taxon>
        <taxon>Enterocloster</taxon>
    </lineage>
</organism>
<dbReference type="SUPFAM" id="SSF53850">
    <property type="entry name" value="Periplasmic binding protein-like II"/>
    <property type="match status" value="1"/>
</dbReference>
<accession>A0A1I0J1K8</accession>
<dbReference type="Pfam" id="PF03466">
    <property type="entry name" value="LysR_substrate"/>
    <property type="match status" value="1"/>
</dbReference>